<accession>A2SGW8</accession>
<dbReference type="STRING" id="420662.Mpe_A1849"/>
<dbReference type="Proteomes" id="UP000000366">
    <property type="component" value="Chromosome"/>
</dbReference>
<name>A2SGW8_METPP</name>
<evidence type="ECO:0000313" key="2">
    <source>
        <dbReference type="EMBL" id="ABM94807.1"/>
    </source>
</evidence>
<evidence type="ECO:0008006" key="4">
    <source>
        <dbReference type="Google" id="ProtNLM"/>
    </source>
</evidence>
<organism evidence="2 3">
    <name type="scientific">Methylibium petroleiphilum (strain ATCC BAA-1232 / LMG 22953 / PM1)</name>
    <dbReference type="NCBI Taxonomy" id="420662"/>
    <lineage>
        <taxon>Bacteria</taxon>
        <taxon>Pseudomonadati</taxon>
        <taxon>Pseudomonadota</taxon>
        <taxon>Betaproteobacteria</taxon>
        <taxon>Burkholderiales</taxon>
        <taxon>Sphaerotilaceae</taxon>
        <taxon>Methylibium</taxon>
    </lineage>
</organism>
<sequence>MSGFPKVETVVIGGVLGVGVLLAMWVLKRGGIQNAAEVLTTGAIRAVDSTAAGVVGGVGAVVGLPTPSQTVTSPAQARYLIDVGGYFFASRWASAGALAQALFLDEGSGTPPPAGSPAQVALITLAPAQGTGDFARSDREAYYETSGRAGSNGQTDAGMGTGYVDAMGNYYP</sequence>
<dbReference type="HOGENOM" id="CLU_1553489_0_0_4"/>
<keyword evidence="1" id="KW-0812">Transmembrane</keyword>
<dbReference type="KEGG" id="mpt:Mpe_A1849"/>
<keyword evidence="1" id="KW-0472">Membrane</keyword>
<keyword evidence="3" id="KW-1185">Reference proteome</keyword>
<proteinExistence type="predicted"/>
<dbReference type="EMBL" id="CP000555">
    <property type="protein sequence ID" value="ABM94807.1"/>
    <property type="molecule type" value="Genomic_DNA"/>
</dbReference>
<keyword evidence="1" id="KW-1133">Transmembrane helix</keyword>
<evidence type="ECO:0000313" key="3">
    <source>
        <dbReference type="Proteomes" id="UP000000366"/>
    </source>
</evidence>
<evidence type="ECO:0000256" key="1">
    <source>
        <dbReference type="SAM" id="Phobius"/>
    </source>
</evidence>
<feature type="transmembrane region" description="Helical" evidence="1">
    <location>
        <begin position="7"/>
        <end position="27"/>
    </location>
</feature>
<gene>
    <name evidence="2" type="ordered locus">Mpe_A1849</name>
</gene>
<dbReference type="AlphaFoldDB" id="A2SGW8"/>
<dbReference type="RefSeq" id="WP_011829444.1">
    <property type="nucleotide sequence ID" value="NC_008825.1"/>
</dbReference>
<reference evidence="2 3" key="1">
    <citation type="journal article" date="2007" name="J. Bacteriol.">
        <title>Whole-genome analysis of the methyl tert-butyl ether-degrading beta-proteobacterium Methylibium petroleiphilum PM1.</title>
        <authorList>
            <person name="Kane S.R."/>
            <person name="Chakicherla A.Y."/>
            <person name="Chain P.S.G."/>
            <person name="Schmidt R."/>
            <person name="Shin M.W."/>
            <person name="Legler T.C."/>
            <person name="Scow K.M."/>
            <person name="Larimer F.W."/>
            <person name="Lucas S.M."/>
            <person name="Richardson P.M."/>
            <person name="Hristova K.R."/>
        </authorList>
    </citation>
    <scope>NUCLEOTIDE SEQUENCE [LARGE SCALE GENOMIC DNA]</scope>
    <source>
        <strain evidence="3">ATCC BAA-1232 / LMG 22953 / PM1</strain>
    </source>
</reference>
<protein>
    <recommendedName>
        <fullName evidence="4">Transmembrane protein</fullName>
    </recommendedName>
</protein>